<keyword evidence="2" id="KW-1185">Reference proteome</keyword>
<dbReference type="EMBL" id="JAQQWK010000007">
    <property type="protein sequence ID" value="KAK8036697.1"/>
    <property type="molecule type" value="Genomic_DNA"/>
</dbReference>
<evidence type="ECO:0000313" key="1">
    <source>
        <dbReference type="EMBL" id="KAK8036697.1"/>
    </source>
</evidence>
<accession>A0ABR1SR78</accession>
<gene>
    <name evidence="1" type="ORF">PG993_008680</name>
</gene>
<evidence type="ECO:0000313" key="2">
    <source>
        <dbReference type="Proteomes" id="UP001444661"/>
    </source>
</evidence>
<comment type="caution">
    <text evidence="1">The sequence shown here is derived from an EMBL/GenBank/DDBJ whole genome shotgun (WGS) entry which is preliminary data.</text>
</comment>
<proteinExistence type="predicted"/>
<dbReference type="Proteomes" id="UP001444661">
    <property type="component" value="Unassembled WGS sequence"/>
</dbReference>
<protein>
    <submittedName>
        <fullName evidence="1">Uncharacterized protein</fullName>
    </submittedName>
</protein>
<reference evidence="1 2" key="1">
    <citation type="submission" date="2023-01" db="EMBL/GenBank/DDBJ databases">
        <title>Analysis of 21 Apiospora genomes using comparative genomics revels a genus with tremendous synthesis potential of carbohydrate active enzymes and secondary metabolites.</title>
        <authorList>
            <person name="Sorensen T."/>
        </authorList>
    </citation>
    <scope>NUCLEOTIDE SEQUENCE [LARGE SCALE GENOMIC DNA]</scope>
    <source>
        <strain evidence="1 2">CBS 33761</strain>
    </source>
</reference>
<name>A0ABR1SR78_9PEZI</name>
<sequence>MDSALFNAEELPFGTTAVPTTLLVFDFLQALRQFKDTLPTEYLKDSWFPELKKQCVILIDRHKSSNMSLLFLQVDFLTCVYRGVHGGIAPESGWEKMKANLSTEKNGTGDFVVKNRELFERAMYKITAEELISHIAKGGRLLRQKLTFMTPLTVAPNTERAPAVKDEDAADTSSPLIVQVKKRKITSHAYFPPASRVMENR</sequence>
<organism evidence="1 2">
    <name type="scientific">Apiospora rasikravindrae</name>
    <dbReference type="NCBI Taxonomy" id="990691"/>
    <lineage>
        <taxon>Eukaryota</taxon>
        <taxon>Fungi</taxon>
        <taxon>Dikarya</taxon>
        <taxon>Ascomycota</taxon>
        <taxon>Pezizomycotina</taxon>
        <taxon>Sordariomycetes</taxon>
        <taxon>Xylariomycetidae</taxon>
        <taxon>Amphisphaeriales</taxon>
        <taxon>Apiosporaceae</taxon>
        <taxon>Apiospora</taxon>
    </lineage>
</organism>